<dbReference type="InterPro" id="IPR036865">
    <property type="entry name" value="CRAL-TRIO_dom_sf"/>
</dbReference>
<dbReference type="Proteomes" id="UP000494165">
    <property type="component" value="Unassembled WGS sequence"/>
</dbReference>
<dbReference type="Pfam" id="PF00650">
    <property type="entry name" value="CRAL_TRIO"/>
    <property type="match status" value="1"/>
</dbReference>
<name>A0A8S1BUU6_9INSE</name>
<dbReference type="GO" id="GO:1902936">
    <property type="term" value="F:phosphatidylinositol bisphosphate binding"/>
    <property type="evidence" value="ECO:0007669"/>
    <property type="project" value="TreeGrafter"/>
</dbReference>
<dbReference type="SMART" id="SM00516">
    <property type="entry name" value="SEC14"/>
    <property type="match status" value="1"/>
</dbReference>
<dbReference type="InterPro" id="IPR036273">
    <property type="entry name" value="CRAL/TRIO_N_dom_sf"/>
</dbReference>
<dbReference type="Gene3D" id="1.20.5.1200">
    <property type="entry name" value="Alpha-tocopherol transfer"/>
    <property type="match status" value="1"/>
</dbReference>
<evidence type="ECO:0000313" key="3">
    <source>
        <dbReference type="Proteomes" id="UP000494165"/>
    </source>
</evidence>
<dbReference type="OrthoDB" id="440711at2759"/>
<comment type="caution">
    <text evidence="2">The sequence shown here is derived from an EMBL/GenBank/DDBJ whole genome shotgun (WGS) entry which is preliminary data.</text>
</comment>
<dbReference type="PANTHER" id="PTHR10174:SF234">
    <property type="entry name" value="SD01558P"/>
    <property type="match status" value="1"/>
</dbReference>
<dbReference type="SUPFAM" id="SSF52087">
    <property type="entry name" value="CRAL/TRIO domain"/>
    <property type="match status" value="1"/>
</dbReference>
<evidence type="ECO:0000313" key="2">
    <source>
        <dbReference type="EMBL" id="CAB3363256.1"/>
    </source>
</evidence>
<dbReference type="InterPro" id="IPR001251">
    <property type="entry name" value="CRAL-TRIO_dom"/>
</dbReference>
<dbReference type="InterPro" id="IPR011074">
    <property type="entry name" value="CRAL/TRIO_N_dom"/>
</dbReference>
<evidence type="ECO:0000259" key="1">
    <source>
        <dbReference type="PROSITE" id="PS50191"/>
    </source>
</evidence>
<dbReference type="Pfam" id="PF03765">
    <property type="entry name" value="CRAL_TRIO_N"/>
    <property type="match status" value="1"/>
</dbReference>
<dbReference type="PROSITE" id="PS50191">
    <property type="entry name" value="CRAL_TRIO"/>
    <property type="match status" value="1"/>
</dbReference>
<keyword evidence="3" id="KW-1185">Reference proteome</keyword>
<dbReference type="AlphaFoldDB" id="A0A8S1BUU6"/>
<feature type="domain" description="CRAL-TRIO" evidence="1">
    <location>
        <begin position="81"/>
        <end position="254"/>
    </location>
</feature>
<proteinExistence type="predicted"/>
<dbReference type="EMBL" id="CADEPI010000011">
    <property type="protein sequence ID" value="CAB3363256.1"/>
    <property type="molecule type" value="Genomic_DNA"/>
</dbReference>
<protein>
    <recommendedName>
        <fullName evidence="1">CRAL-TRIO domain-containing protein</fullName>
    </recommendedName>
</protein>
<dbReference type="Gene3D" id="1.10.8.20">
    <property type="entry name" value="N-terminal domain of phosphatidylinositol transfer protein sec14p"/>
    <property type="match status" value="1"/>
</dbReference>
<dbReference type="PANTHER" id="PTHR10174">
    <property type="entry name" value="ALPHA-TOCOPHEROL TRANSFER PROTEIN-RELATED"/>
    <property type="match status" value="1"/>
</dbReference>
<dbReference type="CDD" id="cd00170">
    <property type="entry name" value="SEC14"/>
    <property type="match status" value="1"/>
</dbReference>
<dbReference type="GO" id="GO:0016020">
    <property type="term" value="C:membrane"/>
    <property type="evidence" value="ECO:0007669"/>
    <property type="project" value="TreeGrafter"/>
</dbReference>
<gene>
    <name evidence="2" type="ORF">CLODIP_2_CD14853</name>
</gene>
<organism evidence="2 3">
    <name type="scientific">Cloeon dipterum</name>
    <dbReference type="NCBI Taxonomy" id="197152"/>
    <lineage>
        <taxon>Eukaryota</taxon>
        <taxon>Metazoa</taxon>
        <taxon>Ecdysozoa</taxon>
        <taxon>Arthropoda</taxon>
        <taxon>Hexapoda</taxon>
        <taxon>Insecta</taxon>
        <taxon>Pterygota</taxon>
        <taxon>Palaeoptera</taxon>
        <taxon>Ephemeroptera</taxon>
        <taxon>Pisciforma</taxon>
        <taxon>Baetidae</taxon>
        <taxon>Cloeon</taxon>
    </lineage>
</organism>
<dbReference type="Gene3D" id="3.40.525.10">
    <property type="entry name" value="CRAL-TRIO lipid binding domain"/>
    <property type="match status" value="1"/>
</dbReference>
<dbReference type="PRINTS" id="PR00180">
    <property type="entry name" value="CRETINALDHBP"/>
</dbReference>
<accession>A0A8S1BUU6</accession>
<dbReference type="SMART" id="SM01100">
    <property type="entry name" value="CRAL_TRIO_N"/>
    <property type="match status" value="1"/>
</dbReference>
<reference evidence="2 3" key="1">
    <citation type="submission" date="2020-04" db="EMBL/GenBank/DDBJ databases">
        <authorList>
            <person name="Alioto T."/>
            <person name="Alioto T."/>
            <person name="Gomez Garrido J."/>
        </authorList>
    </citation>
    <scope>NUCLEOTIDE SEQUENCE [LARGE SCALE GENOMIC DNA]</scope>
</reference>
<dbReference type="SUPFAM" id="SSF46938">
    <property type="entry name" value="CRAL/TRIO N-terminal domain"/>
    <property type="match status" value="1"/>
</dbReference>
<sequence length="286" mass="33140">MELDLGELSVELYERAGKELGETAEKRADSLVKIRSMILERADLDCRMDDDFLIRFLRARRFNLDRAYELLRNYANFKCSRPDIHENVWPQRLKFLGDDDVISVPPYKDQHGRRMIIYKIGNWNTSKYKVIEIFKASVVVMELGLLEKATSVLGGVCIFDLGGVGLSHVWNITPAVAETVVDLLVRCFPMRIHAIHIVFQPMVCQMMFALFKPMLDKRMQDRIFFHGSDLNSLHEHISPKRLPKKYGGVHEESSYRMWIDNLEKNPSVMKALHTLGYHLEEGTLLN</sequence>